<dbReference type="AlphaFoldDB" id="A0A9N9VRZ5"/>
<keyword evidence="2" id="KW-1185">Reference proteome</keyword>
<dbReference type="OrthoDB" id="424834at2759"/>
<dbReference type="EMBL" id="CABFNQ020000737">
    <property type="protein sequence ID" value="CAH0028874.1"/>
    <property type="molecule type" value="Genomic_DNA"/>
</dbReference>
<evidence type="ECO:0000313" key="2">
    <source>
        <dbReference type="Proteomes" id="UP000696573"/>
    </source>
</evidence>
<comment type="caution">
    <text evidence="1">The sequence shown here is derived from an EMBL/GenBank/DDBJ whole genome shotgun (WGS) entry which is preliminary data.</text>
</comment>
<organism evidence="1 2">
    <name type="scientific">Clonostachys rhizophaga</name>
    <dbReference type="NCBI Taxonomy" id="160324"/>
    <lineage>
        <taxon>Eukaryota</taxon>
        <taxon>Fungi</taxon>
        <taxon>Dikarya</taxon>
        <taxon>Ascomycota</taxon>
        <taxon>Pezizomycotina</taxon>
        <taxon>Sordariomycetes</taxon>
        <taxon>Hypocreomycetidae</taxon>
        <taxon>Hypocreales</taxon>
        <taxon>Bionectriaceae</taxon>
        <taxon>Clonostachys</taxon>
    </lineage>
</organism>
<reference evidence="1" key="1">
    <citation type="submission" date="2021-10" db="EMBL/GenBank/DDBJ databases">
        <authorList>
            <person name="Piombo E."/>
        </authorList>
    </citation>
    <scope>NUCLEOTIDE SEQUENCE</scope>
</reference>
<dbReference type="Proteomes" id="UP000696573">
    <property type="component" value="Unassembled WGS sequence"/>
</dbReference>
<accession>A0A9N9VRZ5</accession>
<evidence type="ECO:0000313" key="1">
    <source>
        <dbReference type="EMBL" id="CAH0028874.1"/>
    </source>
</evidence>
<gene>
    <name evidence="1" type="ORF">CRHIZ90672A_00012953</name>
</gene>
<protein>
    <submittedName>
        <fullName evidence="1">Uncharacterized protein</fullName>
    </submittedName>
</protein>
<sequence>MVPNQTQLGLVFGIWKAFNNCAKVIVDMIAGKLQDITPGGTYERVIAFFVAVKGLEYLAGILTLSEKERLVLEREGKTELYIGQKPGKPFTIVGLSMLINLVIIA</sequence>
<proteinExistence type="predicted"/>
<name>A0A9N9VRZ5_9HYPO</name>